<evidence type="ECO:0000256" key="3">
    <source>
        <dbReference type="ARBA" id="ARBA00022475"/>
    </source>
</evidence>
<comment type="subcellular location">
    <subcellularLocation>
        <location evidence="1 7">Cell membrane</location>
        <topology evidence="1 7">Multi-pass membrane protein</topology>
    </subcellularLocation>
</comment>
<evidence type="ECO:0000256" key="4">
    <source>
        <dbReference type="ARBA" id="ARBA00022692"/>
    </source>
</evidence>
<evidence type="ECO:0000256" key="6">
    <source>
        <dbReference type="ARBA" id="ARBA00023136"/>
    </source>
</evidence>
<evidence type="ECO:0000256" key="7">
    <source>
        <dbReference type="RuleBase" id="RU363032"/>
    </source>
</evidence>
<feature type="transmembrane region" description="Helical" evidence="7">
    <location>
        <begin position="91"/>
        <end position="113"/>
    </location>
</feature>
<accession>A0A1M5DFZ6</accession>
<dbReference type="Pfam" id="PF00528">
    <property type="entry name" value="BPD_transp_1"/>
    <property type="match status" value="1"/>
</dbReference>
<sequence>MTLTTRQPTPSRRREPRTPGRLVKRAALYATLSVAAFLVLLPVIWMILTSFKPEGTITSHPSQLFPTQWTFQNYRDVLDAIPFARQFGNTLVFAGTVTAFSLLFDSMTAYALARLEFPGKRVLFAAVLLFLMLPIQITLIPVYQLVANLDLVNTFPGLIIPRATNAFGIFFLRQFFLGIPRDLSEAARIDGAGEFRIYWTIVMPLARPALLTLGLFHFMFNWNDLLWPLIISTSSDMQTLPAGLALFTGEHVVQYGLLMAGATMAMLPMLLAFVVVQRKFIQGIATTGLK</sequence>
<keyword evidence="4 7" id="KW-0812">Transmembrane</keyword>
<dbReference type="PANTHER" id="PTHR43744">
    <property type="entry name" value="ABC TRANSPORTER PERMEASE PROTEIN MG189-RELATED-RELATED"/>
    <property type="match status" value="1"/>
</dbReference>
<protein>
    <submittedName>
        <fullName evidence="9">Carbohydrate ABC transporter membrane protein 2, CUT1 family</fullName>
    </submittedName>
</protein>
<evidence type="ECO:0000313" key="10">
    <source>
        <dbReference type="Proteomes" id="UP000186132"/>
    </source>
</evidence>
<dbReference type="EMBL" id="FQVU01000001">
    <property type="protein sequence ID" value="SHF65948.1"/>
    <property type="molecule type" value="Genomic_DNA"/>
</dbReference>
<evidence type="ECO:0000256" key="2">
    <source>
        <dbReference type="ARBA" id="ARBA00022448"/>
    </source>
</evidence>
<feature type="transmembrane region" description="Helical" evidence="7">
    <location>
        <begin position="155"/>
        <end position="176"/>
    </location>
</feature>
<keyword evidence="5 7" id="KW-1133">Transmembrane helix</keyword>
<proteinExistence type="inferred from homology"/>
<organism evidence="9 10">
    <name type="scientific">Jatrophihabitans endophyticus</name>
    <dbReference type="NCBI Taxonomy" id="1206085"/>
    <lineage>
        <taxon>Bacteria</taxon>
        <taxon>Bacillati</taxon>
        <taxon>Actinomycetota</taxon>
        <taxon>Actinomycetes</taxon>
        <taxon>Jatrophihabitantales</taxon>
        <taxon>Jatrophihabitantaceae</taxon>
        <taxon>Jatrophihabitans</taxon>
    </lineage>
</organism>
<evidence type="ECO:0000256" key="5">
    <source>
        <dbReference type="ARBA" id="ARBA00022989"/>
    </source>
</evidence>
<dbReference type="GO" id="GO:0005886">
    <property type="term" value="C:plasma membrane"/>
    <property type="evidence" value="ECO:0007669"/>
    <property type="project" value="UniProtKB-SubCell"/>
</dbReference>
<feature type="transmembrane region" description="Helical" evidence="7">
    <location>
        <begin position="197"/>
        <end position="220"/>
    </location>
</feature>
<name>A0A1M5DFZ6_9ACTN</name>
<dbReference type="InterPro" id="IPR035906">
    <property type="entry name" value="MetI-like_sf"/>
</dbReference>
<keyword evidence="3" id="KW-1003">Cell membrane</keyword>
<dbReference type="Proteomes" id="UP000186132">
    <property type="component" value="Unassembled WGS sequence"/>
</dbReference>
<dbReference type="SUPFAM" id="SSF161098">
    <property type="entry name" value="MetI-like"/>
    <property type="match status" value="1"/>
</dbReference>
<dbReference type="CDD" id="cd06261">
    <property type="entry name" value="TM_PBP2"/>
    <property type="match status" value="1"/>
</dbReference>
<dbReference type="RefSeq" id="WP_073385621.1">
    <property type="nucleotide sequence ID" value="NZ_FQVU01000001.1"/>
</dbReference>
<feature type="transmembrane region" description="Helical" evidence="7">
    <location>
        <begin position="255"/>
        <end position="276"/>
    </location>
</feature>
<dbReference type="GO" id="GO:0055085">
    <property type="term" value="P:transmembrane transport"/>
    <property type="evidence" value="ECO:0007669"/>
    <property type="project" value="InterPro"/>
</dbReference>
<feature type="transmembrane region" description="Helical" evidence="7">
    <location>
        <begin position="122"/>
        <end position="143"/>
    </location>
</feature>
<comment type="similarity">
    <text evidence="7">Belongs to the binding-protein-dependent transport system permease family.</text>
</comment>
<dbReference type="OrthoDB" id="2063054at2"/>
<dbReference type="PANTHER" id="PTHR43744:SF12">
    <property type="entry name" value="ABC TRANSPORTER PERMEASE PROTEIN MG189-RELATED"/>
    <property type="match status" value="1"/>
</dbReference>
<gene>
    <name evidence="9" type="ORF">SAMN05443575_0566</name>
</gene>
<feature type="domain" description="ABC transmembrane type-1" evidence="8">
    <location>
        <begin position="87"/>
        <end position="276"/>
    </location>
</feature>
<evidence type="ECO:0000259" key="8">
    <source>
        <dbReference type="PROSITE" id="PS50928"/>
    </source>
</evidence>
<dbReference type="STRING" id="1206085.SAMN05443575_0566"/>
<dbReference type="AlphaFoldDB" id="A0A1M5DFZ6"/>
<dbReference type="InterPro" id="IPR000515">
    <property type="entry name" value="MetI-like"/>
</dbReference>
<dbReference type="PROSITE" id="PS50928">
    <property type="entry name" value="ABC_TM1"/>
    <property type="match status" value="1"/>
</dbReference>
<keyword evidence="10" id="KW-1185">Reference proteome</keyword>
<keyword evidence="2 7" id="KW-0813">Transport</keyword>
<dbReference type="Gene3D" id="1.10.3720.10">
    <property type="entry name" value="MetI-like"/>
    <property type="match status" value="1"/>
</dbReference>
<evidence type="ECO:0000256" key="1">
    <source>
        <dbReference type="ARBA" id="ARBA00004651"/>
    </source>
</evidence>
<feature type="transmembrane region" description="Helical" evidence="7">
    <location>
        <begin position="26"/>
        <end position="48"/>
    </location>
</feature>
<keyword evidence="6 7" id="KW-0472">Membrane</keyword>
<evidence type="ECO:0000313" key="9">
    <source>
        <dbReference type="EMBL" id="SHF65948.1"/>
    </source>
</evidence>
<reference evidence="9 10" key="1">
    <citation type="submission" date="2016-11" db="EMBL/GenBank/DDBJ databases">
        <authorList>
            <person name="Jaros S."/>
            <person name="Januszkiewicz K."/>
            <person name="Wedrychowicz H."/>
        </authorList>
    </citation>
    <scope>NUCLEOTIDE SEQUENCE [LARGE SCALE GENOMIC DNA]</scope>
    <source>
        <strain evidence="9 10">DSM 45627</strain>
    </source>
</reference>